<dbReference type="PANTHER" id="PTHR48041:SF61">
    <property type="entry name" value="SD03967P"/>
    <property type="match status" value="1"/>
</dbReference>
<keyword evidence="5" id="KW-0547">Nucleotide-binding</keyword>
<dbReference type="EMBL" id="UFQT01000495">
    <property type="protein sequence ID" value="SSX24747.1"/>
    <property type="molecule type" value="Genomic_DNA"/>
</dbReference>
<dbReference type="Gene3D" id="3.40.50.300">
    <property type="entry name" value="P-loop containing nucleotide triphosphate hydrolases"/>
    <property type="match status" value="1"/>
</dbReference>
<feature type="transmembrane region" description="Helical" evidence="9">
    <location>
        <begin position="442"/>
        <end position="466"/>
    </location>
</feature>
<dbReference type="GO" id="GO:0005524">
    <property type="term" value="F:ATP binding"/>
    <property type="evidence" value="ECO:0007669"/>
    <property type="project" value="UniProtKB-KW"/>
</dbReference>
<dbReference type="InterPro" id="IPR003439">
    <property type="entry name" value="ABC_transporter-like_ATP-bd"/>
</dbReference>
<feature type="transmembrane region" description="Helical" evidence="9">
    <location>
        <begin position="478"/>
        <end position="499"/>
    </location>
</feature>
<keyword evidence="4 9" id="KW-0812">Transmembrane</keyword>
<protein>
    <submittedName>
        <fullName evidence="11">CSON011367 protein</fullName>
    </submittedName>
</protein>
<keyword evidence="8 9" id="KW-0472">Membrane</keyword>
<accession>A0A336M8R4</accession>
<evidence type="ECO:0000256" key="1">
    <source>
        <dbReference type="ARBA" id="ARBA00004141"/>
    </source>
</evidence>
<evidence type="ECO:0000313" key="11">
    <source>
        <dbReference type="EMBL" id="SSX24747.1"/>
    </source>
</evidence>
<dbReference type="InterPro" id="IPR017871">
    <property type="entry name" value="ABC_transporter-like_CS"/>
</dbReference>
<evidence type="ECO:0000256" key="2">
    <source>
        <dbReference type="ARBA" id="ARBA00005814"/>
    </source>
</evidence>
<dbReference type="PROSITE" id="PS00211">
    <property type="entry name" value="ABC_TRANSPORTER_1"/>
    <property type="match status" value="1"/>
</dbReference>
<evidence type="ECO:0000259" key="10">
    <source>
        <dbReference type="PROSITE" id="PS50893"/>
    </source>
</evidence>
<dbReference type="Pfam" id="PF00005">
    <property type="entry name" value="ABC_tran"/>
    <property type="match status" value="1"/>
</dbReference>
<feature type="domain" description="ABC transporter" evidence="10">
    <location>
        <begin position="70"/>
        <end position="315"/>
    </location>
</feature>
<dbReference type="GO" id="GO:0016887">
    <property type="term" value="F:ATP hydrolysis activity"/>
    <property type="evidence" value="ECO:0007669"/>
    <property type="project" value="InterPro"/>
</dbReference>
<keyword evidence="7 9" id="KW-1133">Transmembrane helix</keyword>
<dbReference type="PROSITE" id="PS50893">
    <property type="entry name" value="ABC_TRANSPORTER_2"/>
    <property type="match status" value="1"/>
</dbReference>
<feature type="transmembrane region" description="Helical" evidence="9">
    <location>
        <begin position="558"/>
        <end position="580"/>
    </location>
</feature>
<dbReference type="InterPro" id="IPR050352">
    <property type="entry name" value="ABCG_transporters"/>
</dbReference>
<evidence type="ECO:0000256" key="8">
    <source>
        <dbReference type="ARBA" id="ARBA00023136"/>
    </source>
</evidence>
<name>A0A336M8R4_CULSO</name>
<feature type="transmembrane region" description="Helical" evidence="9">
    <location>
        <begin position="520"/>
        <end position="546"/>
    </location>
</feature>
<keyword evidence="6" id="KW-0067">ATP-binding</keyword>
<dbReference type="GO" id="GO:0140359">
    <property type="term" value="F:ABC-type transporter activity"/>
    <property type="evidence" value="ECO:0007669"/>
    <property type="project" value="InterPro"/>
</dbReference>
<dbReference type="FunFam" id="3.40.50.300:FF:001077">
    <property type="entry name" value="Uncharacterized protein, isoform A"/>
    <property type="match status" value="1"/>
</dbReference>
<feature type="transmembrane region" description="Helical" evidence="9">
    <location>
        <begin position="675"/>
        <end position="694"/>
    </location>
</feature>
<proteinExistence type="inferred from homology"/>
<dbReference type="SUPFAM" id="SSF52540">
    <property type="entry name" value="P-loop containing nucleoside triphosphate hydrolases"/>
    <property type="match status" value="1"/>
</dbReference>
<dbReference type="InterPro" id="IPR003593">
    <property type="entry name" value="AAA+_ATPase"/>
</dbReference>
<evidence type="ECO:0000256" key="6">
    <source>
        <dbReference type="ARBA" id="ARBA00022840"/>
    </source>
</evidence>
<comment type="subcellular location">
    <subcellularLocation>
        <location evidence="1">Membrane</location>
        <topology evidence="1">Multi-pass membrane protein</topology>
    </subcellularLocation>
</comment>
<evidence type="ECO:0000256" key="9">
    <source>
        <dbReference type="SAM" id="Phobius"/>
    </source>
</evidence>
<dbReference type="InterPro" id="IPR013525">
    <property type="entry name" value="ABC2_TM"/>
</dbReference>
<dbReference type="Pfam" id="PF01061">
    <property type="entry name" value="ABC2_membrane"/>
    <property type="match status" value="1"/>
</dbReference>
<feature type="transmembrane region" description="Helical" evidence="9">
    <location>
        <begin position="587"/>
        <end position="609"/>
    </location>
</feature>
<gene>
    <name evidence="11" type="primary">CSON011367</name>
</gene>
<dbReference type="InterPro" id="IPR027417">
    <property type="entry name" value="P-loop_NTPase"/>
</dbReference>
<dbReference type="OMA" id="DRYRYMS"/>
<evidence type="ECO:0000256" key="7">
    <source>
        <dbReference type="ARBA" id="ARBA00022989"/>
    </source>
</evidence>
<dbReference type="PROSITE" id="PS51257">
    <property type="entry name" value="PROKAR_LIPOPROTEIN"/>
    <property type="match status" value="1"/>
</dbReference>
<dbReference type="CDD" id="cd03213">
    <property type="entry name" value="ABCG_EPDR"/>
    <property type="match status" value="1"/>
</dbReference>
<reference evidence="11" key="1">
    <citation type="submission" date="2018-07" db="EMBL/GenBank/DDBJ databases">
        <authorList>
            <person name="Quirk P.G."/>
            <person name="Krulwich T.A."/>
        </authorList>
    </citation>
    <scope>NUCLEOTIDE SEQUENCE</scope>
</reference>
<dbReference type="VEuPathDB" id="VectorBase:CSON011367"/>
<keyword evidence="3" id="KW-0813">Transport</keyword>
<dbReference type="AlphaFoldDB" id="A0A336M8R4"/>
<organism evidence="11">
    <name type="scientific">Culicoides sonorensis</name>
    <name type="common">Biting midge</name>
    <dbReference type="NCBI Taxonomy" id="179676"/>
    <lineage>
        <taxon>Eukaryota</taxon>
        <taxon>Metazoa</taxon>
        <taxon>Ecdysozoa</taxon>
        <taxon>Arthropoda</taxon>
        <taxon>Hexapoda</taxon>
        <taxon>Insecta</taxon>
        <taxon>Pterygota</taxon>
        <taxon>Neoptera</taxon>
        <taxon>Endopterygota</taxon>
        <taxon>Diptera</taxon>
        <taxon>Nematocera</taxon>
        <taxon>Chironomoidea</taxon>
        <taxon>Ceratopogonidae</taxon>
        <taxon>Ceratopogoninae</taxon>
        <taxon>Culicoides</taxon>
        <taxon>Monoculicoides</taxon>
    </lineage>
</organism>
<evidence type="ECO:0000256" key="5">
    <source>
        <dbReference type="ARBA" id="ARBA00022741"/>
    </source>
</evidence>
<evidence type="ECO:0000256" key="3">
    <source>
        <dbReference type="ARBA" id="ARBA00022448"/>
    </source>
</evidence>
<comment type="similarity">
    <text evidence="2">Belongs to the ABC transporter superfamily. ABCG family. Eye pigment precursor importer (TC 3.A.1.204) subfamily.</text>
</comment>
<dbReference type="SMART" id="SM00382">
    <property type="entry name" value="AAA"/>
    <property type="match status" value="1"/>
</dbReference>
<dbReference type="PANTHER" id="PTHR48041">
    <property type="entry name" value="ABC TRANSPORTER G FAMILY MEMBER 28"/>
    <property type="match status" value="1"/>
</dbReference>
<dbReference type="GO" id="GO:0005886">
    <property type="term" value="C:plasma membrane"/>
    <property type="evidence" value="ECO:0007669"/>
    <property type="project" value="TreeGrafter"/>
</dbReference>
<sequence>MTIVKTEVIQAQATTLGGCCHSDNISTDCGSSMEDLDESVKLNSSTTNNNGIDYGENEKYHFPKRDPVDVEFKDLRFTASRFSLKKFSYEQKEIVHGINGAFRSNELTAIMGPSGSGKTTLLNSLAGYVQKGVTGLVSFNGEARHANSDKFRHLAAYIHQDDELRPWLTTGESMMFAAHLKLGSNVIYAEKYKLVKKILFLLGLDKRFNTRTGCLSGGQKKRLAIALEMISNPPILYLDEPTTGLDSSSTTQCIKLLKRLAQQGRTVVATIHQPSALIFEMFDKLYAVAKGHCIYQGPVKELVPFLGNMGLHCPSYHNPADFLMEVAVGEYNVDVNKIIKIALKKYYEDTGKSINCDMDTHDQPVYRSTTANYNDFCVTSNNKNATKSYQFDGNGNDFNETNLQEIHDTQNNQIVETKNSVNFLYQFLVLYQRYFMCSRRNCFLIVTRLLASFLTAILFGYIYAGVGSTANTALGNYIYLYGSTLFVVYTGKMAVMMSFPTELGVLSREHFNRWYGLSPYFLSVIAFEIPVQVLTILPYCVISYFLTGNWFQTDDYRFYYFTLGCIFATLAAQAWGFLVGSTLPTKIAVFVGPILLVLFSVFGFCTPYSQINTAFRWMWHISYFRASFHTALNAVYGYNRTDMPCPDNIMYCHFSKPKIFLEEMDITNVNMSDNIRLIAIIIVLIHFLTIISLWRKLNRR</sequence>
<evidence type="ECO:0000256" key="4">
    <source>
        <dbReference type="ARBA" id="ARBA00022692"/>
    </source>
</evidence>